<protein>
    <recommendedName>
        <fullName evidence="6">HTH luxR-type domain-containing protein</fullName>
    </recommendedName>
</protein>
<keyword evidence="3" id="KW-0731">Sigma factor</keyword>
<evidence type="ECO:0000256" key="5">
    <source>
        <dbReference type="ARBA" id="ARBA00023163"/>
    </source>
</evidence>
<gene>
    <name evidence="7" type="ORF">DSM101010T_34380</name>
</gene>
<dbReference type="GO" id="GO:0006352">
    <property type="term" value="P:DNA-templated transcription initiation"/>
    <property type="evidence" value="ECO:0007669"/>
    <property type="project" value="InterPro"/>
</dbReference>
<dbReference type="SUPFAM" id="SSF88946">
    <property type="entry name" value="Sigma2 domain of RNA polymerase sigma factors"/>
    <property type="match status" value="1"/>
</dbReference>
<dbReference type="InterPro" id="IPR013324">
    <property type="entry name" value="RNA_pol_sigma_r3/r4-like"/>
</dbReference>
<dbReference type="SUPFAM" id="SSF88659">
    <property type="entry name" value="Sigma3 and sigma4 domains of RNA polymerase sigma factors"/>
    <property type="match status" value="1"/>
</dbReference>
<dbReference type="Pfam" id="PF04545">
    <property type="entry name" value="Sigma70_r4"/>
    <property type="match status" value="1"/>
</dbReference>
<keyword evidence="5" id="KW-0804">Transcription</keyword>
<evidence type="ECO:0000256" key="1">
    <source>
        <dbReference type="ARBA" id="ARBA00010641"/>
    </source>
</evidence>
<dbReference type="Gene3D" id="1.10.10.10">
    <property type="entry name" value="Winged helix-like DNA-binding domain superfamily/Winged helix DNA-binding domain"/>
    <property type="match status" value="1"/>
</dbReference>
<dbReference type="Gene3D" id="1.10.1740.10">
    <property type="match status" value="1"/>
</dbReference>
<dbReference type="Proteomes" id="UP000503840">
    <property type="component" value="Unassembled WGS sequence"/>
</dbReference>
<comment type="similarity">
    <text evidence="1">Belongs to the sigma-70 factor family. ECF subfamily.</text>
</comment>
<dbReference type="PANTHER" id="PTHR43133">
    <property type="entry name" value="RNA POLYMERASE ECF-TYPE SIGMA FACTO"/>
    <property type="match status" value="1"/>
</dbReference>
<dbReference type="InterPro" id="IPR014284">
    <property type="entry name" value="RNA_pol_sigma-70_dom"/>
</dbReference>
<evidence type="ECO:0000256" key="2">
    <source>
        <dbReference type="ARBA" id="ARBA00023015"/>
    </source>
</evidence>
<name>A0A7J0BMT7_9BACT</name>
<feature type="domain" description="HTH luxR-type" evidence="6">
    <location>
        <begin position="151"/>
        <end position="200"/>
    </location>
</feature>
<evidence type="ECO:0000313" key="8">
    <source>
        <dbReference type="Proteomes" id="UP000503840"/>
    </source>
</evidence>
<dbReference type="GO" id="GO:0016987">
    <property type="term" value="F:sigma factor activity"/>
    <property type="evidence" value="ECO:0007669"/>
    <property type="project" value="UniProtKB-KW"/>
</dbReference>
<keyword evidence="4" id="KW-0238">DNA-binding</keyword>
<dbReference type="InterPro" id="IPR039425">
    <property type="entry name" value="RNA_pol_sigma-70-like"/>
</dbReference>
<dbReference type="CDD" id="cd06171">
    <property type="entry name" value="Sigma70_r4"/>
    <property type="match status" value="1"/>
</dbReference>
<keyword evidence="8" id="KW-1185">Reference proteome</keyword>
<dbReference type="Pfam" id="PF04542">
    <property type="entry name" value="Sigma70_r2"/>
    <property type="match status" value="1"/>
</dbReference>
<comment type="caution">
    <text evidence="7">The sequence shown here is derived from an EMBL/GenBank/DDBJ whole genome shotgun (WGS) entry which is preliminary data.</text>
</comment>
<dbReference type="RefSeq" id="WP_174406706.1">
    <property type="nucleotide sequence ID" value="NZ_BLVO01000016.1"/>
</dbReference>
<keyword evidence="2" id="KW-0805">Transcription regulation</keyword>
<dbReference type="SMART" id="SM00421">
    <property type="entry name" value="HTH_LUXR"/>
    <property type="match status" value="1"/>
</dbReference>
<sequence>MHSYSISQHDVEQHAPCIYDTCVSLVSSCLLGDSRAWQEFVGTYKPRIVKTVAWTLSRSGVRDSLAGDTEDVVQEVFVRLVRSNYRLLETWNPERGTFPTWLTVVSRSTTLDYLRDKRSGATQRALQTPLDECPELLQEKVLPSGELHLPKGVLSPRQQSILHLIFEKDMTAEEIAAFLDIHPQTVRSIRHSALQKLRYYYEKEDVSSF</sequence>
<dbReference type="InterPro" id="IPR007630">
    <property type="entry name" value="RNA_pol_sigma70_r4"/>
</dbReference>
<dbReference type="AlphaFoldDB" id="A0A7J0BMT7"/>
<dbReference type="EMBL" id="BLVO01000016">
    <property type="protein sequence ID" value="GFM35073.1"/>
    <property type="molecule type" value="Genomic_DNA"/>
</dbReference>
<dbReference type="InterPro" id="IPR000792">
    <property type="entry name" value="Tscrpt_reg_LuxR_C"/>
</dbReference>
<dbReference type="InterPro" id="IPR013325">
    <property type="entry name" value="RNA_pol_sigma_r2"/>
</dbReference>
<accession>A0A7J0BMT7</accession>
<evidence type="ECO:0000313" key="7">
    <source>
        <dbReference type="EMBL" id="GFM35073.1"/>
    </source>
</evidence>
<evidence type="ECO:0000256" key="3">
    <source>
        <dbReference type="ARBA" id="ARBA00023082"/>
    </source>
</evidence>
<dbReference type="InterPro" id="IPR036388">
    <property type="entry name" value="WH-like_DNA-bd_sf"/>
</dbReference>
<dbReference type="GO" id="GO:0003677">
    <property type="term" value="F:DNA binding"/>
    <property type="evidence" value="ECO:0007669"/>
    <property type="project" value="UniProtKB-KW"/>
</dbReference>
<dbReference type="NCBIfam" id="TIGR02937">
    <property type="entry name" value="sigma70-ECF"/>
    <property type="match status" value="1"/>
</dbReference>
<reference evidence="7 8" key="1">
    <citation type="submission" date="2020-05" db="EMBL/GenBank/DDBJ databases">
        <title>Draft genome sequence of Desulfovibrio sp. strain HN2T.</title>
        <authorList>
            <person name="Ueno A."/>
            <person name="Tamazawa S."/>
            <person name="Tamamura S."/>
            <person name="Murakami T."/>
            <person name="Kiyama T."/>
            <person name="Inomata H."/>
            <person name="Amano Y."/>
            <person name="Miyakawa K."/>
            <person name="Tamaki H."/>
            <person name="Naganuma T."/>
            <person name="Kaneko K."/>
        </authorList>
    </citation>
    <scope>NUCLEOTIDE SEQUENCE [LARGE SCALE GENOMIC DNA]</scope>
    <source>
        <strain evidence="7 8">HN2</strain>
    </source>
</reference>
<proteinExistence type="inferred from homology"/>
<evidence type="ECO:0000256" key="4">
    <source>
        <dbReference type="ARBA" id="ARBA00023125"/>
    </source>
</evidence>
<dbReference type="InterPro" id="IPR007627">
    <property type="entry name" value="RNA_pol_sigma70_r2"/>
</dbReference>
<dbReference type="PANTHER" id="PTHR43133:SF8">
    <property type="entry name" value="RNA POLYMERASE SIGMA FACTOR HI_1459-RELATED"/>
    <property type="match status" value="1"/>
</dbReference>
<organism evidence="7 8">
    <name type="scientific">Desulfovibrio subterraneus</name>
    <dbReference type="NCBI Taxonomy" id="2718620"/>
    <lineage>
        <taxon>Bacteria</taxon>
        <taxon>Pseudomonadati</taxon>
        <taxon>Thermodesulfobacteriota</taxon>
        <taxon>Desulfovibrionia</taxon>
        <taxon>Desulfovibrionales</taxon>
        <taxon>Desulfovibrionaceae</taxon>
        <taxon>Desulfovibrio</taxon>
    </lineage>
</organism>
<evidence type="ECO:0000259" key="6">
    <source>
        <dbReference type="SMART" id="SM00421"/>
    </source>
</evidence>